<name>A0ABR6PIZ0_9SPHI</name>
<dbReference type="Gene3D" id="3.40.1350.10">
    <property type="match status" value="1"/>
</dbReference>
<sequence length="158" mass="18028">MSGIETNFSEAKIQQLAVAEIRNKFPETYGCLYHVPNGGLRDKRTASILKGQGVVPGIPDLHFIWEGKIYLIEVKDHDGPISSEQKLIHAQHKVHGLDTYVFRTSEQIIYFVTYIIQGKSLHGFNRFISPYSVAENVELYREELSALKIKRLQQRKAA</sequence>
<comment type="caution">
    <text evidence="1">The sequence shown here is derived from an EMBL/GenBank/DDBJ whole genome shotgun (WGS) entry which is preliminary data.</text>
</comment>
<evidence type="ECO:0000313" key="2">
    <source>
        <dbReference type="Proteomes" id="UP000541583"/>
    </source>
</evidence>
<dbReference type="RefSeq" id="WP_076373525.1">
    <property type="nucleotide sequence ID" value="NZ_FTMG01000005.1"/>
</dbReference>
<keyword evidence="2" id="KW-1185">Reference proteome</keyword>
<dbReference type="Proteomes" id="UP000541583">
    <property type="component" value="Unassembled WGS sequence"/>
</dbReference>
<dbReference type="EMBL" id="JACHCB010000005">
    <property type="protein sequence ID" value="MBB6109745.1"/>
    <property type="molecule type" value="Genomic_DNA"/>
</dbReference>
<evidence type="ECO:0008006" key="3">
    <source>
        <dbReference type="Google" id="ProtNLM"/>
    </source>
</evidence>
<proteinExistence type="predicted"/>
<reference evidence="1 2" key="1">
    <citation type="submission" date="2020-08" db="EMBL/GenBank/DDBJ databases">
        <title>Genomic Encyclopedia of Type Strains, Phase IV (KMG-V): Genome sequencing to study the core and pangenomes of soil and plant-associated prokaryotes.</title>
        <authorList>
            <person name="Whitman W."/>
        </authorList>
    </citation>
    <scope>NUCLEOTIDE SEQUENCE [LARGE SCALE GENOMIC DNA]</scope>
    <source>
        <strain evidence="1 2">ANJLi2</strain>
    </source>
</reference>
<evidence type="ECO:0000313" key="1">
    <source>
        <dbReference type="EMBL" id="MBB6109745.1"/>
    </source>
</evidence>
<accession>A0ABR6PIZ0</accession>
<gene>
    <name evidence="1" type="ORF">HDF23_002494</name>
</gene>
<protein>
    <recommendedName>
        <fullName evidence="3">VRR-NUC domain-containing protein</fullName>
    </recommendedName>
</protein>
<organism evidence="1 2">
    <name type="scientific">Mucilaginibacter lappiensis</name>
    <dbReference type="NCBI Taxonomy" id="354630"/>
    <lineage>
        <taxon>Bacteria</taxon>
        <taxon>Pseudomonadati</taxon>
        <taxon>Bacteroidota</taxon>
        <taxon>Sphingobacteriia</taxon>
        <taxon>Sphingobacteriales</taxon>
        <taxon>Sphingobacteriaceae</taxon>
        <taxon>Mucilaginibacter</taxon>
    </lineage>
</organism>
<dbReference type="InterPro" id="IPR011856">
    <property type="entry name" value="tRNA_endonuc-like_dom_sf"/>
</dbReference>